<name>A0A9W6ZGA4_9STRA</name>
<dbReference type="Gene3D" id="3.40.50.620">
    <property type="entry name" value="HUPs"/>
    <property type="match status" value="1"/>
</dbReference>
<accession>A0A9W6ZGA4</accession>
<dbReference type="Proteomes" id="UP001165082">
    <property type="component" value="Unassembled WGS sequence"/>
</dbReference>
<dbReference type="SUPFAM" id="SSF52402">
    <property type="entry name" value="Adenine nucleotide alpha hydrolases-like"/>
    <property type="match status" value="1"/>
</dbReference>
<protein>
    <submittedName>
        <fullName evidence="1">Uncharacterized protein</fullName>
    </submittedName>
</protein>
<dbReference type="OrthoDB" id="3685at2759"/>
<proteinExistence type="predicted"/>
<sequence length="268" mass="29106">MPPSPPLRVLCALSSGVDSSVSALLCLRPSPPLLRSLQSVAVRNGWGGKVGDEGTELKVGGIHMSSWEDHDNPNGGQYCETSNQDYSRVQSLSSHLSTIPTRPQISWNPTVVRLDGVREYWNHVFSPFVDTLNLNVSSSASSIHTPNPDVSCNEFVKFRHLRSHAFDKLGYHVLVTGHYASLGAGGAMSEARDKRKDQTYFLCTTRAPDFRGVHFPLDSITKGGTRMNHPPATIAESSPLPPPSCTLPIPHGSSTVRCIARHFGLPTA</sequence>
<reference evidence="1" key="1">
    <citation type="submission" date="2022-07" db="EMBL/GenBank/DDBJ databases">
        <title>Genome analysis of Parmales, a sister group of diatoms, reveals the evolutionary specialization of diatoms from phago-mixotrophs to photoautotrophs.</title>
        <authorList>
            <person name="Ban H."/>
            <person name="Sato S."/>
            <person name="Yoshikawa S."/>
            <person name="Kazumasa Y."/>
            <person name="Nakamura Y."/>
            <person name="Ichinomiya M."/>
            <person name="Saitoh K."/>
            <person name="Sato N."/>
            <person name="Blanc-Mathieu R."/>
            <person name="Endo H."/>
            <person name="Kuwata A."/>
            <person name="Ogata H."/>
        </authorList>
    </citation>
    <scope>NUCLEOTIDE SEQUENCE</scope>
</reference>
<comment type="caution">
    <text evidence="1">The sequence shown here is derived from an EMBL/GenBank/DDBJ whole genome shotgun (WGS) entry which is preliminary data.</text>
</comment>
<dbReference type="PANTHER" id="PTHR11933">
    <property type="entry name" value="TRNA 5-METHYLAMINOMETHYL-2-THIOURIDYLATE -METHYLTRANSFERASE"/>
    <property type="match status" value="1"/>
</dbReference>
<feature type="non-terminal residue" evidence="1">
    <location>
        <position position="1"/>
    </location>
</feature>
<dbReference type="Pfam" id="PF03054">
    <property type="entry name" value="tRNA_Me_trans"/>
    <property type="match status" value="1"/>
</dbReference>
<organism evidence="1 2">
    <name type="scientific">Triparma retinervis</name>
    <dbReference type="NCBI Taxonomy" id="2557542"/>
    <lineage>
        <taxon>Eukaryota</taxon>
        <taxon>Sar</taxon>
        <taxon>Stramenopiles</taxon>
        <taxon>Ochrophyta</taxon>
        <taxon>Bolidophyceae</taxon>
        <taxon>Parmales</taxon>
        <taxon>Triparmaceae</taxon>
        <taxon>Triparma</taxon>
    </lineage>
</organism>
<evidence type="ECO:0000313" key="2">
    <source>
        <dbReference type="Proteomes" id="UP001165082"/>
    </source>
</evidence>
<dbReference type="PANTHER" id="PTHR11933:SF5">
    <property type="entry name" value="MITOCHONDRIAL TRNA-SPECIFIC 2-THIOURIDYLASE 1"/>
    <property type="match status" value="1"/>
</dbReference>
<keyword evidence="2" id="KW-1185">Reference proteome</keyword>
<dbReference type="AlphaFoldDB" id="A0A9W6ZGA4"/>
<gene>
    <name evidence="1" type="ORF">TrRE_jg6912</name>
</gene>
<evidence type="ECO:0000313" key="1">
    <source>
        <dbReference type="EMBL" id="GMH53894.1"/>
    </source>
</evidence>
<dbReference type="GO" id="GO:0002143">
    <property type="term" value="P:tRNA wobble position uridine thiolation"/>
    <property type="evidence" value="ECO:0007669"/>
    <property type="project" value="TreeGrafter"/>
</dbReference>
<dbReference type="EMBL" id="BRXZ01003388">
    <property type="protein sequence ID" value="GMH53894.1"/>
    <property type="molecule type" value="Genomic_DNA"/>
</dbReference>
<dbReference type="InterPro" id="IPR014729">
    <property type="entry name" value="Rossmann-like_a/b/a_fold"/>
</dbReference>